<reference evidence="1 2" key="1">
    <citation type="submission" date="2024-04" db="EMBL/GenBank/DDBJ databases">
        <title>Symmetric and asymmetric DNA N6-adenine methylation regulates different biological responses in Mucorales.</title>
        <authorList>
            <consortium name="Lawrence Berkeley National Laboratory"/>
            <person name="Lax C."/>
            <person name="Mondo S.J."/>
            <person name="Osorio-Concepcion M."/>
            <person name="Muszewska A."/>
            <person name="Corrochano-Luque M."/>
            <person name="Gutierrez G."/>
            <person name="Riley R."/>
            <person name="Lipzen A."/>
            <person name="Guo J."/>
            <person name="Hundley H."/>
            <person name="Amirebrahimi M."/>
            <person name="Ng V."/>
            <person name="Lorenzo-Gutierrez D."/>
            <person name="Binder U."/>
            <person name="Yang J."/>
            <person name="Song Y."/>
            <person name="Canovas D."/>
            <person name="Navarro E."/>
            <person name="Freitag M."/>
            <person name="Gabaldon T."/>
            <person name="Grigoriev I.V."/>
            <person name="Corrochano L.M."/>
            <person name="Nicolas F.E."/>
            <person name="Garre V."/>
        </authorList>
    </citation>
    <scope>NUCLEOTIDE SEQUENCE [LARGE SCALE GENOMIC DNA]</scope>
    <source>
        <strain evidence="1 2">L51</strain>
    </source>
</reference>
<sequence length="109" mass="11853">MHNLLTTTLAKPHIVEAREDDPTTLRLRTAAPMLHRSLETIQAQIQPESSGLKETMQQLFTDLRDITSGRAPLSINLSVSGGPGFQTPIFTMNSEANTGGSGSVNFILY</sequence>
<proteinExistence type="predicted"/>
<evidence type="ECO:0000313" key="2">
    <source>
        <dbReference type="Proteomes" id="UP001448207"/>
    </source>
</evidence>
<protein>
    <submittedName>
        <fullName evidence="1">Uncharacterized protein</fullName>
    </submittedName>
</protein>
<comment type="caution">
    <text evidence="1">The sequence shown here is derived from an EMBL/GenBank/DDBJ whole genome shotgun (WGS) entry which is preliminary data.</text>
</comment>
<dbReference type="EMBL" id="JBCLYO010000038">
    <property type="protein sequence ID" value="KAL0075063.1"/>
    <property type="molecule type" value="Genomic_DNA"/>
</dbReference>
<accession>A0ABR3AI19</accession>
<gene>
    <name evidence="1" type="ORF">J3Q64DRAFT_1704244</name>
</gene>
<name>A0ABR3AI19_PHYBL</name>
<dbReference type="Proteomes" id="UP001448207">
    <property type="component" value="Unassembled WGS sequence"/>
</dbReference>
<organism evidence="1 2">
    <name type="scientific">Phycomyces blakesleeanus</name>
    <dbReference type="NCBI Taxonomy" id="4837"/>
    <lineage>
        <taxon>Eukaryota</taxon>
        <taxon>Fungi</taxon>
        <taxon>Fungi incertae sedis</taxon>
        <taxon>Mucoromycota</taxon>
        <taxon>Mucoromycotina</taxon>
        <taxon>Mucoromycetes</taxon>
        <taxon>Mucorales</taxon>
        <taxon>Phycomycetaceae</taxon>
        <taxon>Phycomyces</taxon>
    </lineage>
</organism>
<keyword evidence="2" id="KW-1185">Reference proteome</keyword>
<evidence type="ECO:0000313" key="1">
    <source>
        <dbReference type="EMBL" id="KAL0075063.1"/>
    </source>
</evidence>